<evidence type="ECO:0000259" key="3">
    <source>
        <dbReference type="PROSITE" id="PS50158"/>
    </source>
</evidence>
<gene>
    <name evidence="4" type="ORF">GH714_021775</name>
</gene>
<keyword evidence="1" id="KW-0863">Zinc-finger</keyword>
<dbReference type="InterPro" id="IPR054722">
    <property type="entry name" value="PolX-like_BBD"/>
</dbReference>
<dbReference type="SUPFAM" id="SSF57756">
    <property type="entry name" value="Retrovirus zinc finger-like domains"/>
    <property type="match status" value="1"/>
</dbReference>
<evidence type="ECO:0000256" key="1">
    <source>
        <dbReference type="PROSITE-ProRule" id="PRU00047"/>
    </source>
</evidence>
<dbReference type="GO" id="GO:0003676">
    <property type="term" value="F:nucleic acid binding"/>
    <property type="evidence" value="ECO:0007669"/>
    <property type="project" value="InterPro"/>
</dbReference>
<protein>
    <recommendedName>
        <fullName evidence="3">CCHC-type domain-containing protein</fullName>
    </recommendedName>
</protein>
<reference evidence="4 5" key="1">
    <citation type="journal article" date="2020" name="Mol. Plant">
        <title>The Chromosome-Based Rubber Tree Genome Provides New Insights into Spurge Genome Evolution and Rubber Biosynthesis.</title>
        <authorList>
            <person name="Liu J."/>
            <person name="Shi C."/>
            <person name="Shi C.C."/>
            <person name="Li W."/>
            <person name="Zhang Q.J."/>
            <person name="Zhang Y."/>
            <person name="Li K."/>
            <person name="Lu H.F."/>
            <person name="Shi C."/>
            <person name="Zhu S.T."/>
            <person name="Xiao Z.Y."/>
            <person name="Nan H."/>
            <person name="Yue Y."/>
            <person name="Zhu X.G."/>
            <person name="Wu Y."/>
            <person name="Hong X.N."/>
            <person name="Fan G.Y."/>
            <person name="Tong Y."/>
            <person name="Zhang D."/>
            <person name="Mao C.L."/>
            <person name="Liu Y.L."/>
            <person name="Hao S.J."/>
            <person name="Liu W.Q."/>
            <person name="Lv M.Q."/>
            <person name="Zhang H.B."/>
            <person name="Liu Y."/>
            <person name="Hu-Tang G.R."/>
            <person name="Wang J.P."/>
            <person name="Wang J.H."/>
            <person name="Sun Y.H."/>
            <person name="Ni S.B."/>
            <person name="Chen W.B."/>
            <person name="Zhang X.C."/>
            <person name="Jiao Y.N."/>
            <person name="Eichler E.E."/>
            <person name="Li G.H."/>
            <person name="Liu X."/>
            <person name="Gao L.Z."/>
        </authorList>
    </citation>
    <scope>NUCLEOTIDE SEQUENCE [LARGE SCALE GENOMIC DNA]</scope>
    <source>
        <strain evidence="5">cv. GT1</strain>
        <tissue evidence="4">Leaf</tissue>
    </source>
</reference>
<dbReference type="PANTHER" id="PTHR47592">
    <property type="entry name" value="PBF68 PROTEIN"/>
    <property type="match status" value="1"/>
</dbReference>
<dbReference type="PROSITE" id="PS50158">
    <property type="entry name" value="ZF_CCHC"/>
    <property type="match status" value="1"/>
</dbReference>
<dbReference type="Pfam" id="PF22936">
    <property type="entry name" value="Pol_BBD"/>
    <property type="match status" value="1"/>
</dbReference>
<dbReference type="PANTHER" id="PTHR47592:SF27">
    <property type="entry name" value="OS08G0421700 PROTEIN"/>
    <property type="match status" value="1"/>
</dbReference>
<dbReference type="EMBL" id="JAAGAX010000003">
    <property type="protein sequence ID" value="KAF2319993.1"/>
    <property type="molecule type" value="Genomic_DNA"/>
</dbReference>
<accession>A0A6A6N658</accession>
<proteinExistence type="predicted"/>
<dbReference type="AlphaFoldDB" id="A0A6A6N658"/>
<feature type="domain" description="CCHC-type" evidence="3">
    <location>
        <begin position="113"/>
        <end position="128"/>
    </location>
</feature>
<dbReference type="GO" id="GO:0008270">
    <property type="term" value="F:zinc ion binding"/>
    <property type="evidence" value="ECO:0007669"/>
    <property type="project" value="UniProtKB-KW"/>
</dbReference>
<keyword evidence="1" id="KW-0862">Zinc</keyword>
<keyword evidence="5" id="KW-1185">Reference proteome</keyword>
<name>A0A6A6N658_HEVBR</name>
<sequence>MRIHGEKLEDVVIVEKILRSMLPKFNFVICSIEESKDLDTLSIDELQNCLLVYEQKIIQQDREEQALKAITNSKGAGYEKGRWKEKNGQHRNEKNKVSDSQRKDKGRDKSSVKCYRCHRYGHYRSECRTNLNKYHGRRSNFTETKEAEIKEEEVSLLMVCHSNEETSSNMWYLDTGCSNHMCGSKSAFSELDEFFHDTMKFGDNSSVSVTGKEKVQVSTKSNSIHTINNVLFVLDLKANLLSVGQLQEKGYEIIIKDRTCRIQDKKLGLIAQVNMTINRLFLLYLNNTTQSCFSARLKKRHGYGTFTSDI</sequence>
<organism evidence="4 5">
    <name type="scientific">Hevea brasiliensis</name>
    <name type="common">Para rubber tree</name>
    <name type="synonym">Siphonia brasiliensis</name>
    <dbReference type="NCBI Taxonomy" id="3981"/>
    <lineage>
        <taxon>Eukaryota</taxon>
        <taxon>Viridiplantae</taxon>
        <taxon>Streptophyta</taxon>
        <taxon>Embryophyta</taxon>
        <taxon>Tracheophyta</taxon>
        <taxon>Spermatophyta</taxon>
        <taxon>Magnoliopsida</taxon>
        <taxon>eudicotyledons</taxon>
        <taxon>Gunneridae</taxon>
        <taxon>Pentapetalae</taxon>
        <taxon>rosids</taxon>
        <taxon>fabids</taxon>
        <taxon>Malpighiales</taxon>
        <taxon>Euphorbiaceae</taxon>
        <taxon>Crotonoideae</taxon>
        <taxon>Micrandreae</taxon>
        <taxon>Hevea</taxon>
    </lineage>
</organism>
<keyword evidence="1" id="KW-0479">Metal-binding</keyword>
<dbReference type="InterPro" id="IPR036875">
    <property type="entry name" value="Znf_CCHC_sf"/>
</dbReference>
<comment type="caution">
    <text evidence="4">The sequence shown here is derived from an EMBL/GenBank/DDBJ whole genome shotgun (WGS) entry which is preliminary data.</text>
</comment>
<dbReference type="InterPro" id="IPR001878">
    <property type="entry name" value="Znf_CCHC"/>
</dbReference>
<evidence type="ECO:0000313" key="5">
    <source>
        <dbReference type="Proteomes" id="UP000467840"/>
    </source>
</evidence>
<feature type="region of interest" description="Disordered" evidence="2">
    <location>
        <begin position="78"/>
        <end position="107"/>
    </location>
</feature>
<dbReference type="Proteomes" id="UP000467840">
    <property type="component" value="Chromosome 10"/>
</dbReference>
<evidence type="ECO:0000256" key="2">
    <source>
        <dbReference type="SAM" id="MobiDB-lite"/>
    </source>
</evidence>
<evidence type="ECO:0000313" key="4">
    <source>
        <dbReference type="EMBL" id="KAF2319993.1"/>
    </source>
</evidence>